<gene>
    <name evidence="11 13" type="primary">ribA</name>
    <name evidence="13" type="ORF">FAZ21_01965</name>
</gene>
<evidence type="ECO:0000256" key="11">
    <source>
        <dbReference type="HAMAP-Rule" id="MF_00179"/>
    </source>
</evidence>
<comment type="pathway">
    <text evidence="1 11">Cofactor biosynthesis; riboflavin biosynthesis; 5-amino-6-(D-ribitylamino)uracil from GTP: step 1/4.</text>
</comment>
<evidence type="ECO:0000259" key="12">
    <source>
        <dbReference type="Pfam" id="PF00925"/>
    </source>
</evidence>
<evidence type="ECO:0000256" key="6">
    <source>
        <dbReference type="ARBA" id="ARBA00022801"/>
    </source>
</evidence>
<feature type="active site" description="Proton acceptor" evidence="11">
    <location>
        <position position="153"/>
    </location>
</feature>
<feature type="binding site" evidence="11">
    <location>
        <position position="141"/>
    </location>
    <ligand>
        <name>GTP</name>
        <dbReference type="ChEBI" id="CHEBI:37565"/>
    </ligand>
</feature>
<dbReference type="Gene3D" id="3.40.50.10990">
    <property type="entry name" value="GTP cyclohydrolase II"/>
    <property type="match status" value="1"/>
</dbReference>
<dbReference type="GO" id="GO:0009231">
    <property type="term" value="P:riboflavin biosynthetic process"/>
    <property type="evidence" value="ECO:0007669"/>
    <property type="project" value="UniProtKB-UniRule"/>
</dbReference>
<evidence type="ECO:0000256" key="4">
    <source>
        <dbReference type="ARBA" id="ARBA00022723"/>
    </source>
</evidence>
<dbReference type="NCBIfam" id="NF001591">
    <property type="entry name" value="PRK00393.1"/>
    <property type="match status" value="1"/>
</dbReference>
<comment type="catalytic activity">
    <reaction evidence="10 11">
        <text>GTP + 4 H2O = 2,5-diamino-6-hydroxy-4-(5-phosphoribosylamino)-pyrimidine + formate + 2 phosphate + 3 H(+)</text>
        <dbReference type="Rhea" id="RHEA:23704"/>
        <dbReference type="ChEBI" id="CHEBI:15377"/>
        <dbReference type="ChEBI" id="CHEBI:15378"/>
        <dbReference type="ChEBI" id="CHEBI:15740"/>
        <dbReference type="ChEBI" id="CHEBI:37565"/>
        <dbReference type="ChEBI" id="CHEBI:43474"/>
        <dbReference type="ChEBI" id="CHEBI:58614"/>
        <dbReference type="EC" id="3.5.4.25"/>
    </reaction>
</comment>
<dbReference type="GO" id="GO:0005525">
    <property type="term" value="F:GTP binding"/>
    <property type="evidence" value="ECO:0007669"/>
    <property type="project" value="UniProtKB-KW"/>
</dbReference>
<evidence type="ECO:0000256" key="1">
    <source>
        <dbReference type="ARBA" id="ARBA00004853"/>
    </source>
</evidence>
<comment type="cofactor">
    <cofactor evidence="11">
        <name>Zn(2+)</name>
        <dbReference type="ChEBI" id="CHEBI:29105"/>
    </cofactor>
    <text evidence="11">Binds 1 zinc ion per subunit.</text>
</comment>
<evidence type="ECO:0000313" key="13">
    <source>
        <dbReference type="EMBL" id="TJZ79074.1"/>
    </source>
</evidence>
<dbReference type="NCBIfam" id="TIGR00505">
    <property type="entry name" value="ribA"/>
    <property type="match status" value="1"/>
</dbReference>
<dbReference type="EC" id="3.5.4.25" evidence="11"/>
<keyword evidence="5 11" id="KW-0547">Nucleotide-binding</keyword>
<dbReference type="GO" id="GO:0008270">
    <property type="term" value="F:zinc ion binding"/>
    <property type="evidence" value="ECO:0007669"/>
    <property type="project" value="UniProtKB-UniRule"/>
</dbReference>
<feature type="active site" description="Nucleophile" evidence="11">
    <location>
        <position position="155"/>
    </location>
</feature>
<feature type="binding site" evidence="11">
    <location>
        <begin position="119"/>
        <end position="121"/>
    </location>
    <ligand>
        <name>GTP</name>
        <dbReference type="ChEBI" id="CHEBI:37565"/>
    </ligand>
</feature>
<feature type="binding site" evidence="11">
    <location>
        <begin position="75"/>
        <end position="79"/>
    </location>
    <ligand>
        <name>GTP</name>
        <dbReference type="ChEBI" id="CHEBI:37565"/>
    </ligand>
</feature>
<dbReference type="InterPro" id="IPR000926">
    <property type="entry name" value="RibA"/>
</dbReference>
<dbReference type="InterPro" id="IPR036144">
    <property type="entry name" value="RibA-like_sf"/>
</dbReference>
<dbReference type="AlphaFoldDB" id="A0A4U0QS57"/>
<keyword evidence="6 11" id="KW-0378">Hydrolase</keyword>
<feature type="binding site" evidence="11">
    <location>
        <position position="80"/>
    </location>
    <ligand>
        <name>Zn(2+)</name>
        <dbReference type="ChEBI" id="CHEBI:29105"/>
        <note>catalytic</note>
    </ligand>
</feature>
<organism evidence="13 14">
    <name type="scientific">Chitiniphilus eburneus</name>
    <dbReference type="NCBI Taxonomy" id="2571148"/>
    <lineage>
        <taxon>Bacteria</taxon>
        <taxon>Pseudomonadati</taxon>
        <taxon>Pseudomonadota</taxon>
        <taxon>Betaproteobacteria</taxon>
        <taxon>Neisseriales</taxon>
        <taxon>Chitinibacteraceae</taxon>
        <taxon>Chitiniphilus</taxon>
    </lineage>
</organism>
<dbReference type="CDD" id="cd00641">
    <property type="entry name" value="GTP_cyclohydro2"/>
    <property type="match status" value="1"/>
</dbReference>
<evidence type="ECO:0000256" key="5">
    <source>
        <dbReference type="ARBA" id="ARBA00022741"/>
    </source>
</evidence>
<evidence type="ECO:0000256" key="7">
    <source>
        <dbReference type="ARBA" id="ARBA00022833"/>
    </source>
</evidence>
<dbReference type="OrthoDB" id="9793111at2"/>
<dbReference type="EMBL" id="SUMF01000001">
    <property type="protein sequence ID" value="TJZ79074.1"/>
    <property type="molecule type" value="Genomic_DNA"/>
</dbReference>
<dbReference type="GO" id="GO:0008686">
    <property type="term" value="F:3,4-dihydroxy-2-butanone-4-phosphate synthase activity"/>
    <property type="evidence" value="ECO:0007669"/>
    <property type="project" value="TreeGrafter"/>
</dbReference>
<evidence type="ECO:0000256" key="2">
    <source>
        <dbReference type="ARBA" id="ARBA00005520"/>
    </source>
</evidence>
<dbReference type="Pfam" id="PF00925">
    <property type="entry name" value="GTP_cyclohydro2"/>
    <property type="match status" value="1"/>
</dbReference>
<dbReference type="PANTHER" id="PTHR21327">
    <property type="entry name" value="GTP CYCLOHYDROLASE II-RELATED"/>
    <property type="match status" value="1"/>
</dbReference>
<sequence>MPTSSLPESERLPAAGADALSALADPTLADRVASARLPTRHGEFMSHVYRSRLDGVEHVALTLGDLEGQEGVLVRLHSECLTGDIFGSLRCDCGEQLELALHRIQDEGRGVLLYLRGQEGRGIGITHKIRAYALQDQGLDTVQANEAQGLPVDARSYEAAAFILRDLGLCSVRLMSNNPRKIAALEAAGLPVLQREAHEIAANAENRRYLVTKRQKLGHLLELPRRTGD</sequence>
<keyword evidence="8 11" id="KW-0342">GTP-binding</keyword>
<keyword evidence="14" id="KW-1185">Reference proteome</keyword>
<dbReference type="SUPFAM" id="SSF142695">
    <property type="entry name" value="RibA-like"/>
    <property type="match status" value="1"/>
</dbReference>
<dbReference type="PANTHER" id="PTHR21327:SF18">
    <property type="entry name" value="3,4-DIHYDROXY-2-BUTANONE 4-PHOSPHATE SYNTHASE"/>
    <property type="match status" value="1"/>
</dbReference>
<comment type="similarity">
    <text evidence="2">In the N-terminal section; belongs to the DHBP synthase family.</text>
</comment>
<dbReference type="UniPathway" id="UPA00275">
    <property type="reaction ID" value="UER00400"/>
</dbReference>
<dbReference type="Proteomes" id="UP000310016">
    <property type="component" value="Unassembled WGS sequence"/>
</dbReference>
<dbReference type="GO" id="GO:0005829">
    <property type="term" value="C:cytosol"/>
    <property type="evidence" value="ECO:0007669"/>
    <property type="project" value="TreeGrafter"/>
</dbReference>
<keyword evidence="4 11" id="KW-0479">Metal-binding</keyword>
<accession>A0A4U0QS57</accession>
<feature type="binding site" evidence="11">
    <location>
        <position position="96"/>
    </location>
    <ligand>
        <name>GTP</name>
        <dbReference type="ChEBI" id="CHEBI:37565"/>
    </ligand>
</feature>
<dbReference type="InterPro" id="IPR032677">
    <property type="entry name" value="GTP_cyclohydro_II"/>
</dbReference>
<comment type="similarity">
    <text evidence="11">Belongs to the GTP cyclohydrolase II family.</text>
</comment>
<evidence type="ECO:0000256" key="3">
    <source>
        <dbReference type="ARBA" id="ARBA00022619"/>
    </source>
</evidence>
<reference evidence="13 14" key="1">
    <citation type="submission" date="2019-04" db="EMBL/GenBank/DDBJ databases">
        <title>Chitiniphilus eburnea sp. nov., a novel chitinolytic bacterium isolated from aquaculture sludge.</title>
        <authorList>
            <person name="Sheng M."/>
        </authorList>
    </citation>
    <scope>NUCLEOTIDE SEQUENCE [LARGE SCALE GENOMIC DNA]</scope>
    <source>
        <strain evidence="13 14">HX-2-15</strain>
    </source>
</reference>
<evidence type="ECO:0000256" key="10">
    <source>
        <dbReference type="ARBA" id="ARBA00049295"/>
    </source>
</evidence>
<dbReference type="FunFam" id="3.40.50.10990:FF:000001">
    <property type="entry name" value="Riboflavin biosynthesis protein RibBA"/>
    <property type="match status" value="1"/>
</dbReference>
<dbReference type="GO" id="GO:0003935">
    <property type="term" value="F:GTP cyclohydrolase II activity"/>
    <property type="evidence" value="ECO:0007669"/>
    <property type="project" value="UniProtKB-UniRule"/>
</dbReference>
<dbReference type="RefSeq" id="WP_136771588.1">
    <property type="nucleotide sequence ID" value="NZ_CP156074.1"/>
</dbReference>
<protein>
    <recommendedName>
        <fullName evidence="11">GTP cyclohydrolase-2</fullName>
        <ecNumber evidence="11">3.5.4.25</ecNumber>
    </recommendedName>
    <alternativeName>
        <fullName evidence="11">GTP cyclohydrolase II</fullName>
    </alternativeName>
</protein>
<evidence type="ECO:0000256" key="8">
    <source>
        <dbReference type="ARBA" id="ARBA00023134"/>
    </source>
</evidence>
<proteinExistence type="inferred from homology"/>
<evidence type="ECO:0000256" key="9">
    <source>
        <dbReference type="ARBA" id="ARBA00043932"/>
    </source>
</evidence>
<dbReference type="HAMAP" id="MF_00179">
    <property type="entry name" value="RibA"/>
    <property type="match status" value="1"/>
</dbReference>
<keyword evidence="7 11" id="KW-0862">Zinc</keyword>
<name>A0A4U0QS57_9NEIS</name>
<comment type="caution">
    <text evidence="13">The sequence shown here is derived from an EMBL/GenBank/DDBJ whole genome shotgun (WGS) entry which is preliminary data.</text>
</comment>
<feature type="binding site" evidence="11">
    <location>
        <position position="91"/>
    </location>
    <ligand>
        <name>Zn(2+)</name>
        <dbReference type="ChEBI" id="CHEBI:29105"/>
        <note>catalytic</note>
    </ligand>
</feature>
<feature type="binding site" evidence="11">
    <location>
        <position position="176"/>
    </location>
    <ligand>
        <name>GTP</name>
        <dbReference type="ChEBI" id="CHEBI:37565"/>
    </ligand>
</feature>
<comment type="function">
    <text evidence="9 11">Catalyzes the conversion of GTP to 2,5-diamino-6-ribosylamino-4(3H)-pyrimidinone 5'-phosphate (DARP), formate and pyrophosphate.</text>
</comment>
<feature type="domain" description="GTP cyclohydrolase II" evidence="12">
    <location>
        <begin position="31"/>
        <end position="195"/>
    </location>
</feature>
<feature type="binding site" evidence="11">
    <location>
        <position position="181"/>
    </location>
    <ligand>
        <name>GTP</name>
        <dbReference type="ChEBI" id="CHEBI:37565"/>
    </ligand>
</feature>
<feature type="binding site" evidence="11">
    <location>
        <position position="93"/>
    </location>
    <ligand>
        <name>Zn(2+)</name>
        <dbReference type="ChEBI" id="CHEBI:29105"/>
        <note>catalytic</note>
    </ligand>
</feature>
<keyword evidence="3 11" id="KW-0686">Riboflavin biosynthesis</keyword>
<evidence type="ECO:0000313" key="14">
    <source>
        <dbReference type="Proteomes" id="UP000310016"/>
    </source>
</evidence>